<dbReference type="Pfam" id="PF04972">
    <property type="entry name" value="BON"/>
    <property type="match status" value="1"/>
</dbReference>
<dbReference type="EMBL" id="OX458333">
    <property type="protein sequence ID" value="CAI8869140.1"/>
    <property type="molecule type" value="Genomic_DNA"/>
</dbReference>
<accession>A0ABM9I3J3</accession>
<evidence type="ECO:0000256" key="1">
    <source>
        <dbReference type="SAM" id="MobiDB-lite"/>
    </source>
</evidence>
<feature type="region of interest" description="Disordered" evidence="1">
    <location>
        <begin position="215"/>
        <end position="255"/>
    </location>
</feature>
<dbReference type="RefSeq" id="WP_051331904.1">
    <property type="nucleotide sequence ID" value="NZ_OX458333.1"/>
</dbReference>
<evidence type="ECO:0000313" key="4">
    <source>
        <dbReference type="Proteomes" id="UP001162030"/>
    </source>
</evidence>
<gene>
    <name evidence="3" type="ORF">MSZNOR_2846</name>
</gene>
<name>A0ABM9I3J3_9GAMM</name>
<feature type="domain" description="BON" evidence="2">
    <location>
        <begin position="75"/>
        <end position="141"/>
    </location>
</feature>
<organism evidence="3 4">
    <name type="scientific">Methylocaldum szegediense</name>
    <dbReference type="NCBI Taxonomy" id="73780"/>
    <lineage>
        <taxon>Bacteria</taxon>
        <taxon>Pseudomonadati</taxon>
        <taxon>Pseudomonadota</taxon>
        <taxon>Gammaproteobacteria</taxon>
        <taxon>Methylococcales</taxon>
        <taxon>Methylococcaceae</taxon>
        <taxon>Methylocaldum</taxon>
    </lineage>
</organism>
<protein>
    <submittedName>
        <fullName evidence="3">BON domain-containing protein</fullName>
    </submittedName>
</protein>
<sequence length="255" mass="27819">MKRNSALYGAALGAAVMYLLDPDRGRYRRAVLRDKTISTLNRLDDALQVALRDLRNRAVGVVAELNSWLTDEPVSDDLLVERVRSNLGRVVSHPKAIDVNVQDGIVTLSGPILAHERKPLYRCVASVRGVKGVEDRLEPHETAEQIPELQGGVPRRRIRPDILQENWAPATRLIVGATGTTLAINALRHTSPLTAVLGLAGSGMLLRAVTNKPLMGRTSNTAGHGHRPEAIQPPRPAAETETTQPPPTERQEAIH</sequence>
<dbReference type="Gene3D" id="3.30.1340.30">
    <property type="match status" value="1"/>
</dbReference>
<evidence type="ECO:0000259" key="2">
    <source>
        <dbReference type="PROSITE" id="PS50914"/>
    </source>
</evidence>
<reference evidence="3 4" key="1">
    <citation type="submission" date="2023-03" db="EMBL/GenBank/DDBJ databases">
        <authorList>
            <person name="Pearce D."/>
        </authorList>
    </citation>
    <scope>NUCLEOTIDE SEQUENCE [LARGE SCALE GENOMIC DNA]</scope>
    <source>
        <strain evidence="3">Msz</strain>
    </source>
</reference>
<dbReference type="PROSITE" id="PS50914">
    <property type="entry name" value="BON"/>
    <property type="match status" value="1"/>
</dbReference>
<keyword evidence="4" id="KW-1185">Reference proteome</keyword>
<dbReference type="InterPro" id="IPR007055">
    <property type="entry name" value="BON_dom"/>
</dbReference>
<proteinExistence type="predicted"/>
<evidence type="ECO:0000313" key="3">
    <source>
        <dbReference type="EMBL" id="CAI8869140.1"/>
    </source>
</evidence>
<dbReference type="Proteomes" id="UP001162030">
    <property type="component" value="Chromosome"/>
</dbReference>